<keyword evidence="14" id="KW-1185">Reference proteome</keyword>
<comment type="catalytic activity">
    <reaction evidence="7">
        <text>L-threonyl-[protein] + ATP = O-phospho-L-threonyl-[protein] + ADP + H(+)</text>
        <dbReference type="Rhea" id="RHEA:46608"/>
        <dbReference type="Rhea" id="RHEA-COMP:11060"/>
        <dbReference type="Rhea" id="RHEA-COMP:11605"/>
        <dbReference type="ChEBI" id="CHEBI:15378"/>
        <dbReference type="ChEBI" id="CHEBI:30013"/>
        <dbReference type="ChEBI" id="CHEBI:30616"/>
        <dbReference type="ChEBI" id="CHEBI:61977"/>
        <dbReference type="ChEBI" id="CHEBI:456216"/>
        <dbReference type="EC" id="2.7.11.1"/>
    </reaction>
</comment>
<dbReference type="SMART" id="SM00220">
    <property type="entry name" value="S_TKc"/>
    <property type="match status" value="1"/>
</dbReference>
<dbReference type="PANTHER" id="PTHR46008">
    <property type="entry name" value="LEAF RUST 10 DISEASE-RESISTANCE LOCUS RECEPTOR-LIKE PROTEIN KINASE-LIKE 1.4"/>
    <property type="match status" value="1"/>
</dbReference>
<comment type="caution">
    <text evidence="13">The sequence shown here is derived from an EMBL/GenBank/DDBJ whole genome shotgun (WGS) entry which is preliminary data.</text>
</comment>
<reference evidence="13 14" key="1">
    <citation type="journal article" date="2019" name="Nat. Plants">
        <title>Stout camphor tree genome fills gaps in understanding of flowering plant genome evolution.</title>
        <authorList>
            <person name="Chaw S.M."/>
            <person name="Liu Y.C."/>
            <person name="Wu Y.W."/>
            <person name="Wang H.Y."/>
            <person name="Lin C.I."/>
            <person name="Wu C.S."/>
            <person name="Ke H.M."/>
            <person name="Chang L.Y."/>
            <person name="Hsu C.Y."/>
            <person name="Yang H.T."/>
            <person name="Sudianto E."/>
            <person name="Hsu M.H."/>
            <person name="Wu K.P."/>
            <person name="Wang L.N."/>
            <person name="Leebens-Mack J.H."/>
            <person name="Tsai I.J."/>
        </authorList>
    </citation>
    <scope>NUCLEOTIDE SEQUENCE [LARGE SCALE GENOMIC DNA]</scope>
    <source>
        <strain evidence="14">cv. Chaw 1501</strain>
        <tissue evidence="13">Young leaves</tissue>
    </source>
</reference>
<evidence type="ECO:0000313" key="13">
    <source>
        <dbReference type="EMBL" id="RWR75598.1"/>
    </source>
</evidence>
<dbReference type="InterPro" id="IPR011009">
    <property type="entry name" value="Kinase-like_dom_sf"/>
</dbReference>
<dbReference type="Proteomes" id="UP000283530">
    <property type="component" value="Unassembled WGS sequence"/>
</dbReference>
<dbReference type="Pfam" id="PF00069">
    <property type="entry name" value="Pkinase"/>
    <property type="match status" value="1"/>
</dbReference>
<evidence type="ECO:0000256" key="2">
    <source>
        <dbReference type="ARBA" id="ARBA00022527"/>
    </source>
</evidence>
<accession>A0A443NAQ7</accession>
<evidence type="ECO:0000256" key="4">
    <source>
        <dbReference type="ARBA" id="ARBA00022741"/>
    </source>
</evidence>
<dbReference type="AlphaFoldDB" id="A0A443NAQ7"/>
<evidence type="ECO:0000256" key="10">
    <source>
        <dbReference type="SAM" id="MobiDB-lite"/>
    </source>
</evidence>
<keyword evidence="2" id="KW-0723">Serine/threonine-protein kinase</keyword>
<evidence type="ECO:0000256" key="6">
    <source>
        <dbReference type="ARBA" id="ARBA00022840"/>
    </source>
</evidence>
<evidence type="ECO:0000256" key="8">
    <source>
        <dbReference type="ARBA" id="ARBA00048679"/>
    </source>
</evidence>
<keyword evidence="11" id="KW-0732">Signal</keyword>
<feature type="compositionally biased region" description="Polar residues" evidence="10">
    <location>
        <begin position="189"/>
        <end position="199"/>
    </location>
</feature>
<dbReference type="EMBL" id="QPKB01000002">
    <property type="protein sequence ID" value="RWR75598.1"/>
    <property type="molecule type" value="Genomic_DNA"/>
</dbReference>
<dbReference type="PROSITE" id="PS00107">
    <property type="entry name" value="PROTEIN_KINASE_ATP"/>
    <property type="match status" value="1"/>
</dbReference>
<feature type="signal peptide" evidence="11">
    <location>
        <begin position="1"/>
        <end position="23"/>
    </location>
</feature>
<evidence type="ECO:0000256" key="3">
    <source>
        <dbReference type="ARBA" id="ARBA00022679"/>
    </source>
</evidence>
<evidence type="ECO:0000256" key="5">
    <source>
        <dbReference type="ARBA" id="ARBA00022777"/>
    </source>
</evidence>
<sequence length="531" mass="59372">MGFFGCVLLVLVLFHSVSVIGSGSQLTDCGTLQFPYLRSSSDFELLHVNGDTVDTVQSCKNLKIYDAHGCFCGSELEEWKKVGKKYCGLELVAPHAQSVKYIRSSVDFPRRPGRKLLLSSTTNATAEHNPVQISQSKEEKHTHSFPLAPKKIAMAIPGLFLLCCGLLCPCFQAKRKETDHAALAKEPNSMDSVSSLEVRSTSEKVPASPLRVPPSPSRFSMSPQLSRVGSVHLNMSQINKATRSFAPSMKIGEGGFGTVYKAHLPDGQVVAIKRAKKEHFDSLRTEFSSEVDLLAKIDHRNLVKLLGYLDKGNERIIITEYVPNGTLREHLDGQHGRVLDFNQRLEIAIDITHALTYLHVYTERPIIHRDVKSSNILLTESLRAKVADFGFARLGPMEVDQTHISTKVKGTAGYLDPEYLKTYQLTPKSDVYSFGILLVEILTARRPVELKRSADERVTVRWAFKKYNDGEASDALDPLLEEVVDGEIVSKMFDLAFRCAAPVRSDRPTMKEVAEQLWRIRIDYLRNARGR</sequence>
<dbReference type="PROSITE" id="PS00108">
    <property type="entry name" value="PROTEIN_KINASE_ST"/>
    <property type="match status" value="1"/>
</dbReference>
<comment type="catalytic activity">
    <reaction evidence="8">
        <text>L-seryl-[protein] + ATP = O-phospho-L-seryl-[protein] + ADP + H(+)</text>
        <dbReference type="Rhea" id="RHEA:17989"/>
        <dbReference type="Rhea" id="RHEA-COMP:9863"/>
        <dbReference type="Rhea" id="RHEA-COMP:11604"/>
        <dbReference type="ChEBI" id="CHEBI:15378"/>
        <dbReference type="ChEBI" id="CHEBI:29999"/>
        <dbReference type="ChEBI" id="CHEBI:30616"/>
        <dbReference type="ChEBI" id="CHEBI:83421"/>
        <dbReference type="ChEBI" id="CHEBI:456216"/>
        <dbReference type="EC" id="2.7.11.1"/>
    </reaction>
</comment>
<dbReference type="OrthoDB" id="4062651at2759"/>
<keyword evidence="4 9" id="KW-0547">Nucleotide-binding</keyword>
<dbReference type="Gene3D" id="1.10.510.10">
    <property type="entry name" value="Transferase(Phosphotransferase) domain 1"/>
    <property type="match status" value="1"/>
</dbReference>
<dbReference type="PROSITE" id="PS50011">
    <property type="entry name" value="PROTEIN_KINASE_DOM"/>
    <property type="match status" value="1"/>
</dbReference>
<keyword evidence="13" id="KW-0675">Receptor</keyword>
<protein>
    <recommendedName>
        <fullName evidence="1">non-specific serine/threonine protein kinase</fullName>
        <ecNumber evidence="1">2.7.11.1</ecNumber>
    </recommendedName>
</protein>
<dbReference type="InterPro" id="IPR008271">
    <property type="entry name" value="Ser/Thr_kinase_AS"/>
</dbReference>
<keyword evidence="6 9" id="KW-0067">ATP-binding</keyword>
<proteinExistence type="predicted"/>
<gene>
    <name evidence="13" type="ORF">CKAN_00398800</name>
</gene>
<evidence type="ECO:0000259" key="12">
    <source>
        <dbReference type="PROSITE" id="PS50011"/>
    </source>
</evidence>
<dbReference type="EC" id="2.7.11.1" evidence="1"/>
<dbReference type="STRING" id="337451.A0A443NAQ7"/>
<dbReference type="GO" id="GO:0005524">
    <property type="term" value="F:ATP binding"/>
    <property type="evidence" value="ECO:0007669"/>
    <property type="project" value="UniProtKB-UniRule"/>
</dbReference>
<dbReference type="FunFam" id="3.30.200.20:FF:000340">
    <property type="entry name" value="Calmodulin-binding receptor-like cytoplasmic kinase 3"/>
    <property type="match status" value="1"/>
</dbReference>
<keyword evidence="3" id="KW-0808">Transferase</keyword>
<feature type="region of interest" description="Disordered" evidence="10">
    <location>
        <begin position="183"/>
        <end position="223"/>
    </location>
</feature>
<evidence type="ECO:0000256" key="7">
    <source>
        <dbReference type="ARBA" id="ARBA00047899"/>
    </source>
</evidence>
<feature type="chain" id="PRO_5019019884" description="non-specific serine/threonine protein kinase" evidence="11">
    <location>
        <begin position="24"/>
        <end position="531"/>
    </location>
</feature>
<evidence type="ECO:0000256" key="9">
    <source>
        <dbReference type="PROSITE-ProRule" id="PRU10141"/>
    </source>
</evidence>
<evidence type="ECO:0000256" key="1">
    <source>
        <dbReference type="ARBA" id="ARBA00012513"/>
    </source>
</evidence>
<name>A0A443NAQ7_9MAGN</name>
<feature type="binding site" evidence="9">
    <location>
        <position position="277"/>
    </location>
    <ligand>
        <name>ATP</name>
        <dbReference type="ChEBI" id="CHEBI:30616"/>
    </ligand>
</feature>
<keyword evidence="5 13" id="KW-0418">Kinase</keyword>
<organism evidence="13 14">
    <name type="scientific">Cinnamomum micranthum f. kanehirae</name>
    <dbReference type="NCBI Taxonomy" id="337451"/>
    <lineage>
        <taxon>Eukaryota</taxon>
        <taxon>Viridiplantae</taxon>
        <taxon>Streptophyta</taxon>
        <taxon>Embryophyta</taxon>
        <taxon>Tracheophyta</taxon>
        <taxon>Spermatophyta</taxon>
        <taxon>Magnoliopsida</taxon>
        <taxon>Magnoliidae</taxon>
        <taxon>Laurales</taxon>
        <taxon>Lauraceae</taxon>
        <taxon>Cinnamomum</taxon>
    </lineage>
</organism>
<feature type="domain" description="Protein kinase" evidence="12">
    <location>
        <begin position="245"/>
        <end position="519"/>
    </location>
</feature>
<evidence type="ECO:0000256" key="11">
    <source>
        <dbReference type="SAM" id="SignalP"/>
    </source>
</evidence>
<dbReference type="Gene3D" id="3.30.200.20">
    <property type="entry name" value="Phosphorylase Kinase, domain 1"/>
    <property type="match status" value="1"/>
</dbReference>
<dbReference type="FunFam" id="1.10.510.10:FF:000300">
    <property type="entry name" value="Calmodulin-binding receptor-like cytoplasmic kinase 3"/>
    <property type="match status" value="1"/>
</dbReference>
<dbReference type="GO" id="GO:0004674">
    <property type="term" value="F:protein serine/threonine kinase activity"/>
    <property type="evidence" value="ECO:0007669"/>
    <property type="project" value="UniProtKB-KW"/>
</dbReference>
<dbReference type="InterPro" id="IPR000719">
    <property type="entry name" value="Prot_kinase_dom"/>
</dbReference>
<dbReference type="SUPFAM" id="SSF56112">
    <property type="entry name" value="Protein kinase-like (PK-like)"/>
    <property type="match status" value="1"/>
</dbReference>
<evidence type="ECO:0000313" key="14">
    <source>
        <dbReference type="Proteomes" id="UP000283530"/>
    </source>
</evidence>
<dbReference type="PANTHER" id="PTHR46008:SF48">
    <property type="entry name" value="PROTEIN KINASE DOMAIN-CONTAINING PROTEIN"/>
    <property type="match status" value="1"/>
</dbReference>
<dbReference type="CDD" id="cd14066">
    <property type="entry name" value="STKc_IRAK"/>
    <property type="match status" value="1"/>
</dbReference>
<dbReference type="InterPro" id="IPR017441">
    <property type="entry name" value="Protein_kinase_ATP_BS"/>
</dbReference>